<dbReference type="InterPro" id="IPR005922">
    <property type="entry name" value="Phe_NH3-lyase"/>
</dbReference>
<evidence type="ECO:0000256" key="2">
    <source>
        <dbReference type="RuleBase" id="RU003954"/>
    </source>
</evidence>
<dbReference type="NCBIfam" id="TIGR01226">
    <property type="entry name" value="phe_am_lyase"/>
    <property type="match status" value="1"/>
</dbReference>
<dbReference type="CDD" id="cd00332">
    <property type="entry name" value="PAL-HAL"/>
    <property type="match status" value="1"/>
</dbReference>
<keyword evidence="4" id="KW-1185">Reference proteome</keyword>
<proteinExistence type="inferred from homology"/>
<dbReference type="PROSITE" id="PS00488">
    <property type="entry name" value="PAL_HISTIDASE"/>
    <property type="match status" value="1"/>
</dbReference>
<evidence type="ECO:0008006" key="5">
    <source>
        <dbReference type="Google" id="ProtNLM"/>
    </source>
</evidence>
<dbReference type="GO" id="GO:0005737">
    <property type="term" value="C:cytoplasm"/>
    <property type="evidence" value="ECO:0007669"/>
    <property type="project" value="InterPro"/>
</dbReference>
<name>A0A2C5YZX9_9HYPO</name>
<dbReference type="GO" id="GO:0016841">
    <property type="term" value="F:ammonia-lyase activity"/>
    <property type="evidence" value="ECO:0007669"/>
    <property type="project" value="InterPro"/>
</dbReference>
<dbReference type="SUPFAM" id="SSF48557">
    <property type="entry name" value="L-aspartase-like"/>
    <property type="match status" value="1"/>
</dbReference>
<dbReference type="Proteomes" id="UP000224854">
    <property type="component" value="Unassembled WGS sequence"/>
</dbReference>
<dbReference type="InterPro" id="IPR022313">
    <property type="entry name" value="Phe/His_NH3-lyase_AS"/>
</dbReference>
<accession>A0A2C5YZX9</accession>
<dbReference type="InterPro" id="IPR024083">
    <property type="entry name" value="Fumarase/histidase_N"/>
</dbReference>
<dbReference type="Gene3D" id="1.10.275.10">
    <property type="entry name" value="Fumarase/aspartase (N-terminal domain)"/>
    <property type="match status" value="1"/>
</dbReference>
<evidence type="ECO:0000256" key="1">
    <source>
        <dbReference type="ARBA" id="ARBA00007238"/>
    </source>
</evidence>
<evidence type="ECO:0000313" key="3">
    <source>
        <dbReference type="EMBL" id="PHH72604.1"/>
    </source>
</evidence>
<sequence length="683" mass="74257">MAHIATLRSYWEFVDKEPTAAGVLLDGTSLTIAQVVAIARRNARASISKSPSVVEKAEQSIATLQSLLDNGHVVYGVNTGFGGNADTRTRNVSKLQSASLQHQQSGILPETWPGNDDHGAFGLSRETVRATIAIRCNSLLRGHSGIRIQVLDTLIEAMSRGATPLVPSRGSISASGDLGPLSYIGGFLEANADIFVSVQGPVGPSRVMPAPEALKHLGLEAVALQPKEGLAIMNGTAASSALAALVMYDAHKLAVLCQLLTAMTTEALLGNVANYHDFLSQVRPHPGQMEAARNISRYLSGSRLCRDQDAERCGLAQDRYALRTAPQWIGPQLEDLLSANRQIETELNSTTDNPLVDSCSHRIHHGGNFQAASVTSAMEKTRSAVVMLGRLLLSQSGELNNPDLNNGLSPNLCADDPSLSFTCKGIDINMTAYYSELAFLANSVASHVHSAELNNQSVNSLALISGRMTEKAVEIVSIMVAGVLFLVCQALDLRARDQDFLRLARRAVQGEFEATFAALFADPAVMAESFELMWSHLSQSWSKTSRMDTSPRCAKVATDTAASLLDNDKLLLPEHHLSLHAMHRWRGRLELTLVSTWKSNEAQFRTSPSTLHYLASSSANMYSFVRSDLAIPFHLGLEHHPPLAPSHEAETQSKTIGTYLTRLYVATRDDSLIRQVMEWHRRE</sequence>
<protein>
    <recommendedName>
        <fullName evidence="5">Phenylalanine ammonia-lyase</fullName>
    </recommendedName>
</protein>
<keyword evidence="2" id="KW-0456">Lyase</keyword>
<reference evidence="3 4" key="1">
    <citation type="submission" date="2017-06" db="EMBL/GenBank/DDBJ databases">
        <title>Ant-infecting Ophiocordyceps genomes reveal a high diversity of potential behavioral manipulation genes and a possible major role for enterotoxins.</title>
        <authorList>
            <person name="De Bekker C."/>
            <person name="Evans H.C."/>
            <person name="Brachmann A."/>
            <person name="Hughes D.P."/>
        </authorList>
    </citation>
    <scope>NUCLEOTIDE SEQUENCE [LARGE SCALE GENOMIC DNA]</scope>
    <source>
        <strain evidence="3 4">1348a</strain>
    </source>
</reference>
<comment type="caution">
    <text evidence="3">The sequence shown here is derived from an EMBL/GenBank/DDBJ whole genome shotgun (WGS) entry which is preliminary data.</text>
</comment>
<dbReference type="Gene3D" id="1.20.200.10">
    <property type="entry name" value="Fumarase/aspartase (Central domain)"/>
    <property type="match status" value="1"/>
</dbReference>
<comment type="similarity">
    <text evidence="1 2">Belongs to the PAL/histidase family.</text>
</comment>
<dbReference type="PANTHER" id="PTHR10362">
    <property type="entry name" value="HISTIDINE AMMONIA-LYASE"/>
    <property type="match status" value="1"/>
</dbReference>
<dbReference type="AlphaFoldDB" id="A0A2C5YZX9"/>
<dbReference type="InterPro" id="IPR023144">
    <property type="entry name" value="Phe_NH3-lyase_shielding_dom_sf"/>
</dbReference>
<dbReference type="GO" id="GO:0006559">
    <property type="term" value="P:L-phenylalanine catabolic process"/>
    <property type="evidence" value="ECO:0007669"/>
    <property type="project" value="InterPro"/>
</dbReference>
<dbReference type="Gene3D" id="1.10.274.20">
    <property type="entry name" value="Phenylalanine ammonia-lyase 1, domain 3"/>
    <property type="match status" value="1"/>
</dbReference>
<evidence type="ECO:0000313" key="4">
    <source>
        <dbReference type="Proteomes" id="UP000224854"/>
    </source>
</evidence>
<dbReference type="InterPro" id="IPR008948">
    <property type="entry name" value="L-Aspartase-like"/>
</dbReference>
<dbReference type="InterPro" id="IPR001106">
    <property type="entry name" value="Aromatic_Lyase"/>
</dbReference>
<dbReference type="Pfam" id="PF00221">
    <property type="entry name" value="Lyase_aromatic"/>
    <property type="match status" value="1"/>
</dbReference>
<dbReference type="EMBL" id="NJEU01000571">
    <property type="protein sequence ID" value="PHH72604.1"/>
    <property type="molecule type" value="Genomic_DNA"/>
</dbReference>
<organism evidence="3 4">
    <name type="scientific">Ophiocordyceps australis</name>
    <dbReference type="NCBI Taxonomy" id="1399860"/>
    <lineage>
        <taxon>Eukaryota</taxon>
        <taxon>Fungi</taxon>
        <taxon>Dikarya</taxon>
        <taxon>Ascomycota</taxon>
        <taxon>Pezizomycotina</taxon>
        <taxon>Sordariomycetes</taxon>
        <taxon>Hypocreomycetidae</taxon>
        <taxon>Hypocreales</taxon>
        <taxon>Ophiocordycipitaceae</taxon>
        <taxon>Ophiocordyceps</taxon>
    </lineage>
</organism>
<gene>
    <name evidence="3" type="ORF">CDD82_5896</name>
</gene>
<dbReference type="OrthoDB" id="10051290at2759"/>